<keyword evidence="3" id="KW-1185">Reference proteome</keyword>
<dbReference type="Gene3D" id="3.10.450.420">
    <property type="match status" value="1"/>
</dbReference>
<name>A0ABX7FJM1_BRECH</name>
<dbReference type="Pfam" id="PF16800">
    <property type="entry name" value="Endopep_inhib"/>
    <property type="match status" value="1"/>
</dbReference>
<keyword evidence="1" id="KW-0732">Signal</keyword>
<accession>A0ABX7FJM1</accession>
<dbReference type="InterPro" id="IPR031841">
    <property type="entry name" value="Endopep_inhib"/>
</dbReference>
<gene>
    <name evidence="2" type="ORF">JNE38_22455</name>
</gene>
<reference evidence="2 3" key="1">
    <citation type="submission" date="2021-01" db="EMBL/GenBank/DDBJ databases">
        <title>Identification of strong promoters based on the transcriptome of Brevibacillus choshinensis.</title>
        <authorList>
            <person name="Yao D."/>
            <person name="Zhang K."/>
            <person name="Wu J."/>
        </authorList>
    </citation>
    <scope>NUCLEOTIDE SEQUENCE [LARGE SCALE GENOMIC DNA]</scope>
    <source>
        <strain evidence="2 3">HPD31-SP3</strain>
    </source>
</reference>
<evidence type="ECO:0000256" key="1">
    <source>
        <dbReference type="SAM" id="SignalP"/>
    </source>
</evidence>
<dbReference type="InterPro" id="IPR053749">
    <property type="entry name" value="TA_system-associated_sf"/>
</dbReference>
<evidence type="ECO:0000313" key="2">
    <source>
        <dbReference type="EMBL" id="QRG66281.1"/>
    </source>
</evidence>
<feature type="signal peptide" evidence="1">
    <location>
        <begin position="1"/>
        <end position="25"/>
    </location>
</feature>
<organism evidence="2 3">
    <name type="scientific">Brevibacillus choshinensis</name>
    <dbReference type="NCBI Taxonomy" id="54911"/>
    <lineage>
        <taxon>Bacteria</taxon>
        <taxon>Bacillati</taxon>
        <taxon>Bacillota</taxon>
        <taxon>Bacilli</taxon>
        <taxon>Bacillales</taxon>
        <taxon>Paenibacillaceae</taxon>
        <taxon>Brevibacillus</taxon>
    </lineage>
</organism>
<dbReference type="RefSeq" id="WP_203353347.1">
    <property type="nucleotide sequence ID" value="NZ_CP069127.1"/>
</dbReference>
<sequence>MRNVVIKTALLASTIFALTPLTSFAASLPTVQTTQVSTAKTATPVPQMDEKQIVNLVTQAKNLFWQVQTAKTDKKAFEFKEIPYVYLNDTFSTKEKIVSAFEQVYTKEASNFYFDQAGFELYQDKVTVVDGDFGSLLEWDKATAVLSSERPSAKTYQLSVPLGDTGESEEVFVTVKLIPDLGWRIINSPNEIR</sequence>
<proteinExistence type="predicted"/>
<dbReference type="Proteomes" id="UP000596248">
    <property type="component" value="Chromosome"/>
</dbReference>
<feature type="chain" id="PRO_5046995294" evidence="1">
    <location>
        <begin position="26"/>
        <end position="193"/>
    </location>
</feature>
<evidence type="ECO:0000313" key="3">
    <source>
        <dbReference type="Proteomes" id="UP000596248"/>
    </source>
</evidence>
<protein>
    <submittedName>
        <fullName evidence="2">Uncharacterized protein</fullName>
    </submittedName>
</protein>
<dbReference type="EMBL" id="CP069127">
    <property type="protein sequence ID" value="QRG66281.1"/>
    <property type="molecule type" value="Genomic_DNA"/>
</dbReference>